<dbReference type="Proteomes" id="UP000029861">
    <property type="component" value="Unassembled WGS sequence"/>
</dbReference>
<evidence type="ECO:0000313" key="13">
    <source>
        <dbReference type="Proteomes" id="UP000029861"/>
    </source>
</evidence>
<feature type="domain" description="Fructose-1-6-bisphosphatase class 1 C-terminal" evidence="11">
    <location>
        <begin position="172"/>
        <end position="295"/>
    </location>
</feature>
<gene>
    <name evidence="9" type="primary">fbp</name>
    <name evidence="12" type="ORF">LS80_002180</name>
</gene>
<name>A0A4U8TGG4_9HELI</name>
<dbReference type="EMBL" id="JRPK02000004">
    <property type="protein sequence ID" value="TLD99236.1"/>
    <property type="molecule type" value="Genomic_DNA"/>
</dbReference>
<proteinExistence type="inferred from homology"/>
<feature type="binding site" evidence="9">
    <location>
        <position position="207"/>
    </location>
    <ligand>
        <name>substrate</name>
    </ligand>
</feature>
<keyword evidence="5 9" id="KW-0378">Hydrolase</keyword>
<evidence type="ECO:0000256" key="8">
    <source>
        <dbReference type="ARBA" id="ARBA00024331"/>
    </source>
</evidence>
<evidence type="ECO:0000256" key="6">
    <source>
        <dbReference type="ARBA" id="ARBA00022842"/>
    </source>
</evidence>
<dbReference type="AlphaFoldDB" id="A0A4U8TGG4"/>
<keyword evidence="4 9" id="KW-0479">Metal-binding</keyword>
<comment type="cofactor">
    <cofactor evidence="9">
        <name>Mg(2+)</name>
        <dbReference type="ChEBI" id="CHEBI:18420"/>
    </cofactor>
    <text evidence="9">Binds 2 magnesium ions per subunit.</text>
</comment>
<evidence type="ECO:0000256" key="3">
    <source>
        <dbReference type="ARBA" id="ARBA00022490"/>
    </source>
</evidence>
<feature type="binding site" evidence="9">
    <location>
        <position position="99"/>
    </location>
    <ligand>
        <name>Mg(2+)</name>
        <dbReference type="ChEBI" id="CHEBI:18420"/>
        <label>2</label>
    </ligand>
</feature>
<reference evidence="12 13" key="1">
    <citation type="journal article" date="2014" name="Genome Announc.">
        <title>Draft genome sequences of eight enterohepatic helicobacter species isolated from both laboratory and wild rodents.</title>
        <authorList>
            <person name="Sheh A."/>
            <person name="Shen Z."/>
            <person name="Fox J.G."/>
        </authorList>
    </citation>
    <scope>NUCLEOTIDE SEQUENCE [LARGE SCALE GENOMIC DNA]</scope>
    <source>
        <strain evidence="12 13">ATCC 49310</strain>
    </source>
</reference>
<dbReference type="SUPFAM" id="SSF56655">
    <property type="entry name" value="Carbohydrate phosphatase"/>
    <property type="match status" value="1"/>
</dbReference>
<dbReference type="InterPro" id="IPR023079">
    <property type="entry name" value="SBPase"/>
</dbReference>
<comment type="pathway">
    <text evidence="8">Carbohydrate biosynthesis.</text>
</comment>
<evidence type="ECO:0000259" key="10">
    <source>
        <dbReference type="Pfam" id="PF00316"/>
    </source>
</evidence>
<dbReference type="STRING" id="50960.LS81_01720"/>
<evidence type="ECO:0000256" key="5">
    <source>
        <dbReference type="ARBA" id="ARBA00022801"/>
    </source>
</evidence>
<comment type="caution">
    <text evidence="9">Lacks conserved residue(s) required for the propagation of feature annotation.</text>
</comment>
<feature type="binding site" evidence="9">
    <location>
        <position position="67"/>
    </location>
    <ligand>
        <name>Mg(2+)</name>
        <dbReference type="ChEBI" id="CHEBI:18420"/>
        <label>1</label>
    </ligand>
</feature>
<dbReference type="Pfam" id="PF18913">
    <property type="entry name" value="FBPase_C"/>
    <property type="match status" value="1"/>
</dbReference>
<dbReference type="GO" id="GO:0030388">
    <property type="term" value="P:fructose 1,6-bisphosphate metabolic process"/>
    <property type="evidence" value="ECO:0007669"/>
    <property type="project" value="TreeGrafter"/>
</dbReference>
<dbReference type="PANTHER" id="PTHR11556:SF35">
    <property type="entry name" value="SEDOHEPTULOSE-1,7-BISPHOSPHATASE, CHLOROPLASTIC"/>
    <property type="match status" value="1"/>
</dbReference>
<dbReference type="PRINTS" id="PR01958">
    <property type="entry name" value="S17BPHPHTASE"/>
</dbReference>
<dbReference type="GO" id="GO:0006094">
    <property type="term" value="P:gluconeogenesis"/>
    <property type="evidence" value="ECO:0007669"/>
    <property type="project" value="UniProtKB-UniRule"/>
</dbReference>
<dbReference type="Pfam" id="PF00316">
    <property type="entry name" value="FBPase"/>
    <property type="match status" value="1"/>
</dbReference>
<evidence type="ECO:0000256" key="9">
    <source>
        <dbReference type="HAMAP-Rule" id="MF_01855"/>
    </source>
</evidence>
<organism evidence="12 13">
    <name type="scientific">Helicobacter trogontum</name>
    <dbReference type="NCBI Taxonomy" id="50960"/>
    <lineage>
        <taxon>Bacteria</taxon>
        <taxon>Pseudomonadati</taxon>
        <taxon>Campylobacterota</taxon>
        <taxon>Epsilonproteobacteria</taxon>
        <taxon>Campylobacterales</taxon>
        <taxon>Helicobacteraceae</taxon>
        <taxon>Helicobacter</taxon>
    </lineage>
</organism>
<dbReference type="HAMAP" id="MF_01855">
    <property type="entry name" value="FBPase_class1"/>
    <property type="match status" value="1"/>
</dbReference>
<protein>
    <recommendedName>
        <fullName evidence="9">Fructose-1,6-bisphosphatase class 1</fullName>
        <shortName evidence="9">FBPase class 1</shortName>
        <ecNumber evidence="9">3.1.3.11</ecNumber>
    </recommendedName>
    <alternativeName>
        <fullName evidence="9">D-fructose-1,6-bisphosphate 1-phosphohydrolase class 1</fullName>
    </alternativeName>
</protein>
<dbReference type="InterPro" id="IPR033391">
    <property type="entry name" value="FBPase_N"/>
</dbReference>
<sequence length="297" mass="33547">MSYAIDEIITALQVGAVQVANLLQKRDVEYSDTENTSGDNQLRVDILADRLFGDILGELNIKGFASEEREEAVCLKQNQYAYDNDAFDIKSHSLLVAYDPLDGSSLMDSNLTIGSIFGIYVDEFQGKNLVASLYFLYGPRLEMVVAKDSKSMHYLYDYTKHTWEFIQRLELKEEGKLNSPGGTQKYWYAKHKDLIESFFLKGYRLRYSGGMVADLHQILCKGGGIFSYPATTDSKQGKLRNLFEVFPFAYIFESAGGKATNGSERLLDIHTDSIHASTPCFFGSNNEMQIIHETYKS</sequence>
<dbReference type="Gene3D" id="3.30.540.10">
    <property type="entry name" value="Fructose-1,6-Bisphosphatase, subunit A, domain 1"/>
    <property type="match status" value="1"/>
</dbReference>
<comment type="subcellular location">
    <subcellularLocation>
        <location evidence="9">Cytoplasm</location>
    </subcellularLocation>
</comment>
<keyword evidence="3 9" id="KW-0963">Cytoplasm</keyword>
<dbReference type="PANTHER" id="PTHR11556">
    <property type="entry name" value="FRUCTOSE-1,6-BISPHOSPHATASE-RELATED"/>
    <property type="match status" value="1"/>
</dbReference>
<feature type="binding site" evidence="9">
    <location>
        <position position="244"/>
    </location>
    <ligand>
        <name>Mg(2+)</name>
        <dbReference type="ChEBI" id="CHEBI:18420"/>
        <label>2</label>
    </ligand>
</feature>
<keyword evidence="6 9" id="KW-0460">Magnesium</keyword>
<dbReference type="InterPro" id="IPR044015">
    <property type="entry name" value="FBPase_C_dom"/>
</dbReference>
<dbReference type="EC" id="3.1.3.11" evidence="9"/>
<dbReference type="PIRSF" id="PIRSF500210">
    <property type="entry name" value="FBPtase"/>
    <property type="match status" value="1"/>
</dbReference>
<dbReference type="InterPro" id="IPR028343">
    <property type="entry name" value="FBPtase"/>
</dbReference>
<feature type="binding site" evidence="9">
    <location>
        <position position="101"/>
    </location>
    <ligand>
        <name>Mg(2+)</name>
        <dbReference type="ChEBI" id="CHEBI:18420"/>
        <label>1</label>
    </ligand>
</feature>
<evidence type="ECO:0000256" key="2">
    <source>
        <dbReference type="ARBA" id="ARBA00010941"/>
    </source>
</evidence>
<comment type="similarity">
    <text evidence="2 9">Belongs to the FBPase class 1 family.</text>
</comment>
<feature type="binding site" evidence="9">
    <location>
        <position position="238"/>
    </location>
    <ligand>
        <name>substrate</name>
    </ligand>
</feature>
<evidence type="ECO:0000256" key="7">
    <source>
        <dbReference type="ARBA" id="ARBA00023277"/>
    </source>
</evidence>
<accession>A0A4U8TGG4</accession>
<feature type="binding site" evidence="9">
    <location>
        <position position="99"/>
    </location>
    <ligand>
        <name>Mg(2+)</name>
        <dbReference type="ChEBI" id="CHEBI:18420"/>
        <label>1</label>
    </ligand>
</feature>
<dbReference type="GO" id="GO:0005986">
    <property type="term" value="P:sucrose biosynthetic process"/>
    <property type="evidence" value="ECO:0007669"/>
    <property type="project" value="TreeGrafter"/>
</dbReference>
<dbReference type="GO" id="GO:0000287">
    <property type="term" value="F:magnesium ion binding"/>
    <property type="evidence" value="ECO:0007669"/>
    <property type="project" value="UniProtKB-UniRule"/>
</dbReference>
<dbReference type="PIRSF" id="PIRSF000904">
    <property type="entry name" value="FBPtase_SBPase"/>
    <property type="match status" value="1"/>
</dbReference>
<comment type="caution">
    <text evidence="12">The sequence shown here is derived from an EMBL/GenBank/DDBJ whole genome shotgun (WGS) entry which is preliminary data.</text>
</comment>
<evidence type="ECO:0000256" key="4">
    <source>
        <dbReference type="ARBA" id="ARBA00022723"/>
    </source>
</evidence>
<keyword evidence="7 9" id="KW-0119">Carbohydrate metabolism</keyword>
<dbReference type="Gene3D" id="3.40.190.80">
    <property type="match status" value="1"/>
</dbReference>
<evidence type="ECO:0000313" key="12">
    <source>
        <dbReference type="EMBL" id="TLD99236.1"/>
    </source>
</evidence>
<evidence type="ECO:0000256" key="1">
    <source>
        <dbReference type="ARBA" id="ARBA00001273"/>
    </source>
</evidence>
<feature type="binding site" evidence="9">
    <location>
        <begin position="102"/>
        <end position="105"/>
    </location>
    <ligand>
        <name>substrate</name>
    </ligand>
</feature>
<comment type="catalytic activity">
    <reaction evidence="1 9">
        <text>beta-D-fructose 1,6-bisphosphate + H2O = beta-D-fructose 6-phosphate + phosphate</text>
        <dbReference type="Rhea" id="RHEA:11064"/>
        <dbReference type="ChEBI" id="CHEBI:15377"/>
        <dbReference type="ChEBI" id="CHEBI:32966"/>
        <dbReference type="ChEBI" id="CHEBI:43474"/>
        <dbReference type="ChEBI" id="CHEBI:57634"/>
        <dbReference type="EC" id="3.1.3.11"/>
    </reaction>
</comment>
<dbReference type="GO" id="GO:0042132">
    <property type="term" value="F:fructose 1,6-bisphosphate 1-phosphatase activity"/>
    <property type="evidence" value="ECO:0007669"/>
    <property type="project" value="UniProtKB-UniRule"/>
</dbReference>
<dbReference type="GO" id="GO:0006002">
    <property type="term" value="P:fructose 6-phosphate metabolic process"/>
    <property type="evidence" value="ECO:0007669"/>
    <property type="project" value="TreeGrafter"/>
</dbReference>
<dbReference type="InterPro" id="IPR000146">
    <property type="entry name" value="FBPase_class-1"/>
</dbReference>
<feature type="domain" description="Fructose-1-6-bisphosphatase class I N-terminal" evidence="10">
    <location>
        <begin position="11"/>
        <end position="165"/>
    </location>
</feature>
<dbReference type="GO" id="GO:0005829">
    <property type="term" value="C:cytosol"/>
    <property type="evidence" value="ECO:0007669"/>
    <property type="project" value="TreeGrafter"/>
</dbReference>
<feature type="binding site" evidence="9">
    <location>
        <position position="102"/>
    </location>
    <ligand>
        <name>Mg(2+)</name>
        <dbReference type="ChEBI" id="CHEBI:18420"/>
        <label>2</label>
    </ligand>
</feature>
<evidence type="ECO:0000259" key="11">
    <source>
        <dbReference type="Pfam" id="PF18913"/>
    </source>
</evidence>
<comment type="subunit">
    <text evidence="9">Homotetramer.</text>
</comment>
<dbReference type="GO" id="GO:0006000">
    <property type="term" value="P:fructose metabolic process"/>
    <property type="evidence" value="ECO:0007669"/>
    <property type="project" value="TreeGrafter"/>
</dbReference>